<evidence type="ECO:0000256" key="1">
    <source>
        <dbReference type="ARBA" id="ARBA00004141"/>
    </source>
</evidence>
<name>A0ABR6YJK1_9BURK</name>
<keyword evidence="5 7" id="KW-1133">Transmembrane helix</keyword>
<proteinExistence type="inferred from homology"/>
<feature type="transmembrane region" description="Helical" evidence="7">
    <location>
        <begin position="131"/>
        <end position="157"/>
    </location>
</feature>
<keyword evidence="4" id="KW-0201">Cytochrome c-type biogenesis</keyword>
<evidence type="ECO:0000256" key="5">
    <source>
        <dbReference type="ARBA" id="ARBA00022989"/>
    </source>
</evidence>
<dbReference type="Proteomes" id="UP000613113">
    <property type="component" value="Unassembled WGS sequence"/>
</dbReference>
<protein>
    <submittedName>
        <fullName evidence="9">Sulfite exporter TauE/SafE family protein</fullName>
    </submittedName>
</protein>
<dbReference type="PANTHER" id="PTHR31272:SF6">
    <property type="entry name" value="CYTOCHROME C-TYPE BIOGENESIS CCDA-LIKE CHLOROPLASTIC PROTEIN"/>
    <property type="match status" value="1"/>
</dbReference>
<feature type="domain" description="Cytochrome C biogenesis protein transmembrane" evidence="8">
    <location>
        <begin position="19"/>
        <end position="220"/>
    </location>
</feature>
<accession>A0ABR6YJK1</accession>
<gene>
    <name evidence="9" type="ORF">H8K27_02925</name>
</gene>
<comment type="similarity">
    <text evidence="2">Belongs to the DsbD family.</text>
</comment>
<reference evidence="9 10" key="1">
    <citation type="submission" date="2020-08" db="EMBL/GenBank/DDBJ databases">
        <title>Novel species isolated from subtropical streams in China.</title>
        <authorList>
            <person name="Lu H."/>
        </authorList>
    </citation>
    <scope>NUCLEOTIDE SEQUENCE [LARGE SCALE GENOMIC DNA]</scope>
    <source>
        <strain evidence="9 10">FT31W</strain>
    </source>
</reference>
<feature type="transmembrane region" description="Helical" evidence="7">
    <location>
        <begin position="16"/>
        <end position="44"/>
    </location>
</feature>
<dbReference type="Pfam" id="PF02683">
    <property type="entry name" value="DsbD_TM"/>
    <property type="match status" value="1"/>
</dbReference>
<evidence type="ECO:0000259" key="8">
    <source>
        <dbReference type="Pfam" id="PF02683"/>
    </source>
</evidence>
<dbReference type="InterPro" id="IPR051790">
    <property type="entry name" value="Cytochrome_c-biogenesis_DsbD"/>
</dbReference>
<feature type="transmembrane region" description="Helical" evidence="7">
    <location>
        <begin position="163"/>
        <end position="190"/>
    </location>
</feature>
<dbReference type="RefSeq" id="WP_186861694.1">
    <property type="nucleotide sequence ID" value="NZ_JACOGC010000001.1"/>
</dbReference>
<feature type="transmembrane region" description="Helical" evidence="7">
    <location>
        <begin position="202"/>
        <end position="225"/>
    </location>
</feature>
<evidence type="ECO:0000256" key="2">
    <source>
        <dbReference type="ARBA" id="ARBA00006143"/>
    </source>
</evidence>
<evidence type="ECO:0000313" key="10">
    <source>
        <dbReference type="Proteomes" id="UP000613113"/>
    </source>
</evidence>
<sequence>MDAEALRQTVAHASFGALWVGFVTGFVFSFNPVALAAIPVSLAYVTKSHSPRQATLYGGLFVLSMILTHVALGVAASLGGGWVQHLLGRTWGVVLGPLLIGLGLIWPGWLHLPLPALKLRAKPVTGAWGALALGVPFSVAICPFCTPALLVLLGIAAGIGSPVFGVALLLAFALGRAIPILLGAIAVGWLESLSGMRKFHAIFEIIGGILLVASGLYMLNAYFIIIPALAA</sequence>
<keyword evidence="6 7" id="KW-0472">Membrane</keyword>
<feature type="transmembrane region" description="Helical" evidence="7">
    <location>
        <begin position="56"/>
        <end position="78"/>
    </location>
</feature>
<dbReference type="InterPro" id="IPR003834">
    <property type="entry name" value="Cyt_c_assmbl_TM_dom"/>
</dbReference>
<keyword evidence="3 7" id="KW-0812">Transmembrane</keyword>
<evidence type="ECO:0000256" key="7">
    <source>
        <dbReference type="SAM" id="Phobius"/>
    </source>
</evidence>
<organism evidence="9 10">
    <name type="scientific">Undibacterium griseum</name>
    <dbReference type="NCBI Taxonomy" id="2762295"/>
    <lineage>
        <taxon>Bacteria</taxon>
        <taxon>Pseudomonadati</taxon>
        <taxon>Pseudomonadota</taxon>
        <taxon>Betaproteobacteria</taxon>
        <taxon>Burkholderiales</taxon>
        <taxon>Oxalobacteraceae</taxon>
        <taxon>Undibacterium</taxon>
    </lineage>
</organism>
<evidence type="ECO:0000313" key="9">
    <source>
        <dbReference type="EMBL" id="MBC3884077.1"/>
    </source>
</evidence>
<keyword evidence="10" id="KW-1185">Reference proteome</keyword>
<evidence type="ECO:0000256" key="4">
    <source>
        <dbReference type="ARBA" id="ARBA00022748"/>
    </source>
</evidence>
<dbReference type="PANTHER" id="PTHR31272">
    <property type="entry name" value="CYTOCHROME C-TYPE BIOGENESIS PROTEIN HI_1454-RELATED"/>
    <property type="match status" value="1"/>
</dbReference>
<feature type="transmembrane region" description="Helical" evidence="7">
    <location>
        <begin position="90"/>
        <end position="110"/>
    </location>
</feature>
<dbReference type="EMBL" id="JACOGC010000001">
    <property type="protein sequence ID" value="MBC3884077.1"/>
    <property type="molecule type" value="Genomic_DNA"/>
</dbReference>
<comment type="caution">
    <text evidence="9">The sequence shown here is derived from an EMBL/GenBank/DDBJ whole genome shotgun (WGS) entry which is preliminary data.</text>
</comment>
<evidence type="ECO:0000256" key="3">
    <source>
        <dbReference type="ARBA" id="ARBA00022692"/>
    </source>
</evidence>
<evidence type="ECO:0000256" key="6">
    <source>
        <dbReference type="ARBA" id="ARBA00023136"/>
    </source>
</evidence>
<comment type="subcellular location">
    <subcellularLocation>
        <location evidence="1">Membrane</location>
        <topology evidence="1">Multi-pass membrane protein</topology>
    </subcellularLocation>
</comment>